<organism evidence="1 2">
    <name type="scientific">Dermacentor silvarum</name>
    <name type="common">Tick</name>
    <dbReference type="NCBI Taxonomy" id="543639"/>
    <lineage>
        <taxon>Eukaryota</taxon>
        <taxon>Metazoa</taxon>
        <taxon>Ecdysozoa</taxon>
        <taxon>Arthropoda</taxon>
        <taxon>Chelicerata</taxon>
        <taxon>Arachnida</taxon>
        <taxon>Acari</taxon>
        <taxon>Parasitiformes</taxon>
        <taxon>Ixodida</taxon>
        <taxon>Ixodoidea</taxon>
        <taxon>Ixodidae</taxon>
        <taxon>Rhipicephalinae</taxon>
        <taxon>Dermacentor</taxon>
    </lineage>
</organism>
<keyword evidence="2" id="KW-1185">Reference proteome</keyword>
<dbReference type="Proteomes" id="UP000821865">
    <property type="component" value="Chromosome 1"/>
</dbReference>
<evidence type="ECO:0000313" key="2">
    <source>
        <dbReference type="Proteomes" id="UP000821865"/>
    </source>
</evidence>
<evidence type="ECO:0000313" key="1">
    <source>
        <dbReference type="EMBL" id="KAH7979570.1"/>
    </source>
</evidence>
<protein>
    <submittedName>
        <fullName evidence="1">Uncharacterized protein</fullName>
    </submittedName>
</protein>
<proteinExistence type="predicted"/>
<sequence length="268" mass="28942">MTCDRRENLVTFFLGDETKSIVSDTWSTDVLASDSEMLDQVNLVAQMQLLETHFQSTLEPGGDTGSDAWSTDVAASDNERLQDVDTDDTGSLARSDDTRSEISAGGDEEIAPPPVTDRQALRHSHHHHHHHRHHRRSNLRPLPQSPKQPLIPQQHGVSAATCSDGSIVMVQTSTSPRAPVPPVDSILEPPRASAPQGRILRLFPSRQPPFISVAQTETVPDTDGDGHCLKIGSVHPLGASPMPPPSSAAAYLATRPDIGCNAMTKTLT</sequence>
<name>A0ACB8DYU8_DERSI</name>
<comment type="caution">
    <text evidence="1">The sequence shown here is derived from an EMBL/GenBank/DDBJ whole genome shotgun (WGS) entry which is preliminary data.</text>
</comment>
<reference evidence="1" key="1">
    <citation type="submission" date="2020-05" db="EMBL/GenBank/DDBJ databases">
        <title>Large-scale comparative analyses of tick genomes elucidate their genetic diversity and vector capacities.</title>
        <authorList>
            <person name="Jia N."/>
            <person name="Wang J."/>
            <person name="Shi W."/>
            <person name="Du L."/>
            <person name="Sun Y."/>
            <person name="Zhan W."/>
            <person name="Jiang J."/>
            <person name="Wang Q."/>
            <person name="Zhang B."/>
            <person name="Ji P."/>
            <person name="Sakyi L.B."/>
            <person name="Cui X."/>
            <person name="Yuan T."/>
            <person name="Jiang B."/>
            <person name="Yang W."/>
            <person name="Lam T.T.-Y."/>
            <person name="Chang Q."/>
            <person name="Ding S."/>
            <person name="Wang X."/>
            <person name="Zhu J."/>
            <person name="Ruan X."/>
            <person name="Zhao L."/>
            <person name="Wei J."/>
            <person name="Que T."/>
            <person name="Du C."/>
            <person name="Cheng J."/>
            <person name="Dai P."/>
            <person name="Han X."/>
            <person name="Huang E."/>
            <person name="Gao Y."/>
            <person name="Liu J."/>
            <person name="Shao H."/>
            <person name="Ye R."/>
            <person name="Li L."/>
            <person name="Wei W."/>
            <person name="Wang X."/>
            <person name="Wang C."/>
            <person name="Yang T."/>
            <person name="Huo Q."/>
            <person name="Li W."/>
            <person name="Guo W."/>
            <person name="Chen H."/>
            <person name="Zhou L."/>
            <person name="Ni X."/>
            <person name="Tian J."/>
            <person name="Zhou Y."/>
            <person name="Sheng Y."/>
            <person name="Liu T."/>
            <person name="Pan Y."/>
            <person name="Xia L."/>
            <person name="Li J."/>
            <person name="Zhao F."/>
            <person name="Cao W."/>
        </authorList>
    </citation>
    <scope>NUCLEOTIDE SEQUENCE</scope>
    <source>
        <strain evidence="1">Dsil-2018</strain>
    </source>
</reference>
<dbReference type="EMBL" id="CM023470">
    <property type="protein sequence ID" value="KAH7979570.1"/>
    <property type="molecule type" value="Genomic_DNA"/>
</dbReference>
<accession>A0ACB8DYU8</accession>
<gene>
    <name evidence="1" type="ORF">HPB49_009945</name>
</gene>